<reference evidence="1 2" key="1">
    <citation type="submission" date="2020-08" db="EMBL/GenBank/DDBJ databases">
        <title>Genomic Encyclopedia of Type Strains, Phase III (KMG-III): the genomes of soil and plant-associated and newly described type strains.</title>
        <authorList>
            <person name="Whitman W."/>
        </authorList>
    </citation>
    <scope>NUCLEOTIDE SEQUENCE [LARGE SCALE GENOMIC DNA]</scope>
    <source>
        <strain evidence="1 2">CECT 8693</strain>
    </source>
</reference>
<proteinExistence type="predicted"/>
<gene>
    <name evidence="1" type="ORF">FHR92_005240</name>
</gene>
<keyword evidence="2" id="KW-1185">Reference proteome</keyword>
<evidence type="ECO:0000313" key="1">
    <source>
        <dbReference type="EMBL" id="MBA9088722.1"/>
    </source>
</evidence>
<protein>
    <submittedName>
        <fullName evidence="1">Uncharacterized protein</fullName>
    </submittedName>
</protein>
<accession>A0A7W3SYT4</accession>
<dbReference type="AlphaFoldDB" id="A0A7W3SYT4"/>
<dbReference type="RefSeq" id="WP_182540490.1">
    <property type="nucleotide sequence ID" value="NZ_JACJIP010000066.1"/>
</dbReference>
<comment type="caution">
    <text evidence="1">The sequence shown here is derived from an EMBL/GenBank/DDBJ whole genome shotgun (WGS) entry which is preliminary data.</text>
</comment>
<dbReference type="Proteomes" id="UP000567067">
    <property type="component" value="Unassembled WGS sequence"/>
</dbReference>
<name>A0A7W3SYT4_9BACL</name>
<dbReference type="EMBL" id="JACJIP010000066">
    <property type="protein sequence ID" value="MBA9088722.1"/>
    <property type="molecule type" value="Genomic_DNA"/>
</dbReference>
<organism evidence="1 2">
    <name type="scientific">Fontibacillus solani</name>
    <dbReference type="NCBI Taxonomy" id="1572857"/>
    <lineage>
        <taxon>Bacteria</taxon>
        <taxon>Bacillati</taxon>
        <taxon>Bacillota</taxon>
        <taxon>Bacilli</taxon>
        <taxon>Bacillales</taxon>
        <taxon>Paenibacillaceae</taxon>
        <taxon>Fontibacillus</taxon>
    </lineage>
</organism>
<evidence type="ECO:0000313" key="2">
    <source>
        <dbReference type="Proteomes" id="UP000567067"/>
    </source>
</evidence>
<sequence length="225" mass="23627">MADVQLPSFKTTFGDIDNANMQGLQEIVKSLLNSTIILTEELTYLLNNLDTRNLNEVDGDILVTGTVTAKAIAANSVTAEKIQAGAVVAEKIDVGELSAISANLGHITAGLIEAVQIFGSIITGGTLQTDTDGSRIVINSNGLRAYDGNNIKRVAMGVNDAAEMAGHAYYGPDSSYEGQVYSVLGALHVIAANELFLRGYGNVLIQGDVKFEGSVDFSDANVTGL</sequence>